<evidence type="ECO:0000313" key="2">
    <source>
        <dbReference type="EMBL" id="PKA64490.1"/>
    </source>
</evidence>
<dbReference type="InterPro" id="IPR043502">
    <property type="entry name" value="DNA/RNA_pol_sf"/>
</dbReference>
<dbReference type="SUPFAM" id="SSF53098">
    <property type="entry name" value="Ribonuclease H-like"/>
    <property type="match status" value="1"/>
</dbReference>
<dbReference type="InterPro" id="IPR056924">
    <property type="entry name" value="SH3_Tf2-1"/>
</dbReference>
<organism evidence="2 3">
    <name type="scientific">Apostasia shenzhenica</name>
    <dbReference type="NCBI Taxonomy" id="1088818"/>
    <lineage>
        <taxon>Eukaryota</taxon>
        <taxon>Viridiplantae</taxon>
        <taxon>Streptophyta</taxon>
        <taxon>Embryophyta</taxon>
        <taxon>Tracheophyta</taxon>
        <taxon>Spermatophyta</taxon>
        <taxon>Magnoliopsida</taxon>
        <taxon>Liliopsida</taxon>
        <taxon>Asparagales</taxon>
        <taxon>Orchidaceae</taxon>
        <taxon>Apostasioideae</taxon>
        <taxon>Apostasia</taxon>
    </lineage>
</organism>
<dbReference type="InterPro" id="IPR001584">
    <property type="entry name" value="Integrase_cat-core"/>
</dbReference>
<dbReference type="InterPro" id="IPR016197">
    <property type="entry name" value="Chromo-like_dom_sf"/>
</dbReference>
<dbReference type="PROSITE" id="PS50994">
    <property type="entry name" value="INTEGRASE"/>
    <property type="match status" value="1"/>
</dbReference>
<dbReference type="AlphaFoldDB" id="A0A2I0B9L4"/>
<dbReference type="Gene3D" id="3.10.10.10">
    <property type="entry name" value="HIV Type 1 Reverse Transcriptase, subunit A, domain 1"/>
    <property type="match status" value="1"/>
</dbReference>
<reference evidence="2 3" key="1">
    <citation type="journal article" date="2017" name="Nature">
        <title>The Apostasia genome and the evolution of orchids.</title>
        <authorList>
            <person name="Zhang G.Q."/>
            <person name="Liu K.W."/>
            <person name="Li Z."/>
            <person name="Lohaus R."/>
            <person name="Hsiao Y.Y."/>
            <person name="Niu S.C."/>
            <person name="Wang J.Y."/>
            <person name="Lin Y.C."/>
            <person name="Xu Q."/>
            <person name="Chen L.J."/>
            <person name="Yoshida K."/>
            <person name="Fujiwara S."/>
            <person name="Wang Z.W."/>
            <person name="Zhang Y.Q."/>
            <person name="Mitsuda N."/>
            <person name="Wang M."/>
            <person name="Liu G.H."/>
            <person name="Pecoraro L."/>
            <person name="Huang H.X."/>
            <person name="Xiao X.J."/>
            <person name="Lin M."/>
            <person name="Wu X.Y."/>
            <person name="Wu W.L."/>
            <person name="Chen Y.Y."/>
            <person name="Chang S.B."/>
            <person name="Sakamoto S."/>
            <person name="Ohme-Takagi M."/>
            <person name="Yagi M."/>
            <person name="Zeng S.J."/>
            <person name="Shen C.Y."/>
            <person name="Yeh C.M."/>
            <person name="Luo Y.B."/>
            <person name="Tsai W.C."/>
            <person name="Van de Peer Y."/>
            <person name="Liu Z.J."/>
        </authorList>
    </citation>
    <scope>NUCLEOTIDE SEQUENCE [LARGE SCALE GENOMIC DNA]</scope>
    <source>
        <strain evidence="3">cv. Shenzhen</strain>
        <tissue evidence="2">Stem</tissue>
    </source>
</reference>
<dbReference type="InterPro" id="IPR036397">
    <property type="entry name" value="RNaseH_sf"/>
</dbReference>
<dbReference type="PANTHER" id="PTHR37984:SF5">
    <property type="entry name" value="PROTEIN NYNRIN-LIKE"/>
    <property type="match status" value="1"/>
</dbReference>
<dbReference type="SUPFAM" id="SSF56672">
    <property type="entry name" value="DNA/RNA polymerases"/>
    <property type="match status" value="1"/>
</dbReference>
<sequence length="593" mass="68835">MEFCLAGQQVKLQGEKGIYNQEIQLHQLRRLTTKKEVAYCYQLISITSDSQHLVAVPPKIQELLEEFKHVFESPKQLPPQRHNDHQIYLQTETASINVKPYRYPHYQKSEIEKLVKEMLESGVIRPSHSPFSSPVLLVKKKDGTWRFCSTTKRCFPMDTEAQNAFEALKVAVTKAPVLSLPDFKKPFVVETWEEITMDFIIGLPSLGGKTVIMVVVDRLSKYAHFSALHRDFSANKVASIFVADICHLHGIPKSIVTDRDKVFMSIFWRELFRLSGTKLHYSTAYHPETNGQTEVTNRGLEQYLRCFTMESPTAWLTYLPWAELSYNTSYHSAIGCSPFQVLYGRLPPPIHSYEDNSTSVEAVDVMLSQRDAMLRQLKENLHRTRHRMKQQADKKRRDLQFKVGDRVLVKLQPYRQSSLKRQTYSKLRRRYYGPYEILERVGSVAYRLALPNPSRIHPVFHVSLLKPYKQNPRFHPTQLPEGLAEGQPLVQPLAILRKRMVHQESRVEEQLLVQWEGWNPEDSTWIPTIEFRRAYPQFDLEDKVDLPRRKEIDTDLNAVTSEEMNDMNEVIFPLLLSLHFLLFSGSCGHPTIA</sequence>
<dbReference type="InterPro" id="IPR012337">
    <property type="entry name" value="RNaseH-like_sf"/>
</dbReference>
<dbReference type="Pfam" id="PF24626">
    <property type="entry name" value="SH3_Tf2-1"/>
    <property type="match status" value="1"/>
</dbReference>
<evidence type="ECO:0000259" key="1">
    <source>
        <dbReference type="PROSITE" id="PS50994"/>
    </source>
</evidence>
<evidence type="ECO:0000313" key="3">
    <source>
        <dbReference type="Proteomes" id="UP000236161"/>
    </source>
</evidence>
<dbReference type="Gene3D" id="3.30.420.10">
    <property type="entry name" value="Ribonuclease H-like superfamily/Ribonuclease H"/>
    <property type="match status" value="1"/>
</dbReference>
<name>A0A2I0B9L4_9ASPA</name>
<feature type="domain" description="Integrase catalytic" evidence="1">
    <location>
        <begin position="182"/>
        <end position="346"/>
    </location>
</feature>
<dbReference type="PANTHER" id="PTHR37984">
    <property type="entry name" value="PROTEIN CBG26694"/>
    <property type="match status" value="1"/>
</dbReference>
<dbReference type="EMBL" id="KZ451903">
    <property type="protein sequence ID" value="PKA64490.1"/>
    <property type="molecule type" value="Genomic_DNA"/>
</dbReference>
<proteinExistence type="predicted"/>
<dbReference type="SUPFAM" id="SSF54160">
    <property type="entry name" value="Chromo domain-like"/>
    <property type="match status" value="1"/>
</dbReference>
<keyword evidence="3" id="KW-1185">Reference proteome</keyword>
<gene>
    <name evidence="2" type="ORF">AXF42_Ash007235</name>
</gene>
<protein>
    <submittedName>
        <fullName evidence="2">Putative mitochondrial protein</fullName>
    </submittedName>
</protein>
<accession>A0A2I0B9L4</accession>
<dbReference type="GO" id="GO:0003676">
    <property type="term" value="F:nucleic acid binding"/>
    <property type="evidence" value="ECO:0007669"/>
    <property type="project" value="InterPro"/>
</dbReference>
<dbReference type="OrthoDB" id="784412at2759"/>
<dbReference type="GO" id="GO:0015074">
    <property type="term" value="P:DNA integration"/>
    <property type="evidence" value="ECO:0007669"/>
    <property type="project" value="InterPro"/>
</dbReference>
<dbReference type="InterPro" id="IPR050951">
    <property type="entry name" value="Retrovirus_Pol_polyprotein"/>
</dbReference>
<dbReference type="Proteomes" id="UP000236161">
    <property type="component" value="Unassembled WGS sequence"/>
</dbReference>